<feature type="compositionally biased region" description="Acidic residues" evidence="1">
    <location>
        <begin position="86"/>
        <end position="95"/>
    </location>
</feature>
<reference evidence="2" key="1">
    <citation type="submission" date="2023-10" db="EMBL/GenBank/DDBJ databases">
        <authorList>
            <person name="Chen Y."/>
            <person name="Shah S."/>
            <person name="Dougan E. K."/>
            <person name="Thang M."/>
            <person name="Chan C."/>
        </authorList>
    </citation>
    <scope>NUCLEOTIDE SEQUENCE [LARGE SCALE GENOMIC DNA]</scope>
</reference>
<name>A0ABN9VBX9_9DINO</name>
<dbReference type="EMBL" id="CAUYUJ010016807">
    <property type="protein sequence ID" value="CAK0869000.1"/>
    <property type="molecule type" value="Genomic_DNA"/>
</dbReference>
<feature type="compositionally biased region" description="Acidic residues" evidence="1">
    <location>
        <begin position="26"/>
        <end position="46"/>
    </location>
</feature>
<comment type="caution">
    <text evidence="2">The sequence shown here is derived from an EMBL/GenBank/DDBJ whole genome shotgun (WGS) entry which is preliminary data.</text>
</comment>
<evidence type="ECO:0000256" key="1">
    <source>
        <dbReference type="SAM" id="MobiDB-lite"/>
    </source>
</evidence>
<gene>
    <name evidence="2" type="ORF">PCOR1329_LOCUS55498</name>
</gene>
<feature type="region of interest" description="Disordered" evidence="1">
    <location>
        <begin position="1"/>
        <end position="127"/>
    </location>
</feature>
<evidence type="ECO:0000313" key="2">
    <source>
        <dbReference type="EMBL" id="CAK0869000.1"/>
    </source>
</evidence>
<feature type="compositionally biased region" description="Low complexity" evidence="1">
    <location>
        <begin position="1"/>
        <end position="12"/>
    </location>
</feature>
<keyword evidence="3" id="KW-1185">Reference proteome</keyword>
<sequence length="127" mass="13888">MAALLASAGALAFQEQELREHSAELESWDQEEEEEDEGDEEEEEEVHTDATSGTQPSLEAAHDVDRMLGSASTVAAAPLPPTLDDTLWEEDDDEGFSGWTPWSPASFEMTENRSSGTPSTMTMRGPR</sequence>
<accession>A0ABN9VBX9</accession>
<feature type="compositionally biased region" description="Polar residues" evidence="1">
    <location>
        <begin position="112"/>
        <end position="127"/>
    </location>
</feature>
<dbReference type="Proteomes" id="UP001189429">
    <property type="component" value="Unassembled WGS sequence"/>
</dbReference>
<evidence type="ECO:0000313" key="3">
    <source>
        <dbReference type="Proteomes" id="UP001189429"/>
    </source>
</evidence>
<proteinExistence type="predicted"/>
<organism evidence="2 3">
    <name type="scientific">Prorocentrum cordatum</name>
    <dbReference type="NCBI Taxonomy" id="2364126"/>
    <lineage>
        <taxon>Eukaryota</taxon>
        <taxon>Sar</taxon>
        <taxon>Alveolata</taxon>
        <taxon>Dinophyceae</taxon>
        <taxon>Prorocentrales</taxon>
        <taxon>Prorocentraceae</taxon>
        <taxon>Prorocentrum</taxon>
    </lineage>
</organism>
<protein>
    <submittedName>
        <fullName evidence="2">Uncharacterized protein</fullName>
    </submittedName>
</protein>